<evidence type="ECO:0000256" key="10">
    <source>
        <dbReference type="PROSITE-ProRule" id="PRU01360"/>
    </source>
</evidence>
<dbReference type="Proteomes" id="UP000471216">
    <property type="component" value="Unassembled WGS sequence"/>
</dbReference>
<evidence type="ECO:0000313" key="23">
    <source>
        <dbReference type="Proteomes" id="UP000450599"/>
    </source>
</evidence>
<dbReference type="EMBL" id="WKMO01000002">
    <property type="protein sequence ID" value="MSB72106.1"/>
    <property type="molecule type" value="Genomic_DNA"/>
</dbReference>
<dbReference type="RefSeq" id="WP_005854446.1">
    <property type="nucleotide sequence ID" value="NZ_CABMKT010000001.1"/>
</dbReference>
<dbReference type="FunFam" id="2.60.40.1120:FF:000003">
    <property type="entry name" value="Outer membrane protein Omp121"/>
    <property type="match status" value="1"/>
</dbReference>
<protein>
    <submittedName>
        <fullName evidence="14">Outer membrane cobalamin receptor protein</fullName>
    </submittedName>
    <submittedName>
        <fullName evidence="16">SusC/RagA family TonB-linked outer membrane protein</fullName>
    </submittedName>
    <submittedName>
        <fullName evidence="15">TonB-dependent receptor</fullName>
    </submittedName>
</protein>
<evidence type="ECO:0000313" key="17">
    <source>
        <dbReference type="EMBL" id="MRZ05802.1"/>
    </source>
</evidence>
<evidence type="ECO:0000256" key="8">
    <source>
        <dbReference type="ARBA" id="ARBA00023136"/>
    </source>
</evidence>
<dbReference type="SMART" id="SM00965">
    <property type="entry name" value="STN"/>
    <property type="match status" value="1"/>
</dbReference>
<dbReference type="Gene3D" id="2.40.170.20">
    <property type="entry name" value="TonB-dependent receptor, beta-barrel domain"/>
    <property type="match status" value="1"/>
</dbReference>
<dbReference type="Proteomes" id="UP000095455">
    <property type="component" value="Unassembled WGS sequence"/>
</dbReference>
<evidence type="ECO:0000313" key="13">
    <source>
        <dbReference type="EMBL" id="CUP17411.1"/>
    </source>
</evidence>
<dbReference type="Pfam" id="PF13715">
    <property type="entry name" value="CarbopepD_reg_2"/>
    <property type="match status" value="1"/>
</dbReference>
<evidence type="ECO:0000313" key="16">
    <source>
        <dbReference type="EMBL" id="MRY83426.1"/>
    </source>
</evidence>
<reference evidence="19" key="4">
    <citation type="submission" date="2023-03" db="EMBL/GenBank/DDBJ databases">
        <title>Parabacteroides distasonis, a bacteria resistant against UC.</title>
        <authorList>
            <person name="Dai W."/>
        </authorList>
    </citation>
    <scope>NUCLEOTIDE SEQUENCE</scope>
    <source>
        <strain evidence="19">F1-28</strain>
    </source>
</reference>
<sequence length="1166" mass="129744">MKKKLVRVSQYIKIRSIKTVGLALFSSLILAPSLYAQISLDVQDQSIRHILKEIEKAGEYKFFYNSDLSNLDHKTSISVQDKNIDEVMSLLLANTEISYKKEANNMIVLTVKSSSSPQAPRKTRKITGTVVDPDGLPIIGANVIEQGTTNGSITDLDGKFELIITENAILNISYIGFSDKQITVKEETSLQVTMTEDTQKLDEIVVVGYGVQKKVNLTGSVSAVKGEELSQRPVANATQSLQGLVPGLTVSNSNSGRPGASGALSLRGQGNLANTANPYVLVDGVEMDLADVNPNDIESISVLKDAASAAIYGARAAYGVILVTTKKGEEGKMRISYQGTVGWSSPTVMPEMANAYDYATFFNQACTNANVIKQYNPEKLQQLQQYMKDPASVNPWAELNGENNLVGAFENTPKGLGNVDYFDLHYKNSAFKQNHNLSLSGGGKKAQYYISTGMYTEDGILRYADIKYKRLNFNANIASQITDWLNLKVNTKFMNSDNDTPFGKGALSEGFYHSLARFRPTISPIDPNGHFTELTMIPYLQSGTYTNTQKNNLTLTGGLEAQPIKNWRIFFDYTYRQNNENYEALNVAPMIPGADNETLYKGTRQELGVMENGQFTRSSALSQYQSINLYSNYMFSLADKHNFTVMAGYQEENYAYSYLYESVTDMISTNNPGLNLGTGEKSTTDTRNGWATRGFFGRINYDYDGRYLLEVNGRYDGSSRFASDHRWGFFPSVSLGWNITRESFMEKSLEVLSNLKLRASWGLLGNQSGAGLYTFTSIMGIQPLGNWYFQDGRDMYINAPGVIDPFTTWEKVESKNLGLDFGFFNNALTGTFDVFQRDTKDMLGPSADLADFFGAEAPNTNNARMRNRGWELSLQYRGKIGKDIHYSIGGSLADATSEVTAYENPTGTNPQDNWYVGKKVGEIWGYKASGLLQTQEEADTYNNTYDLSFLSGQKWMPGDVKYMDLNNDKKINNGNNTLEDMGDMCVIGNTTPRYQYTLNGSISWKGISLSMMFQGIGKRNWSPDLGTVYFWGSGAYAQVTVFNDHLDYWTPENPDAYYPNPYTGAAGSINQFRNKTSQKSDRYMQSAAYCRLKNLTISYDLPNSWSQKIGLSKAQVFFSGENLLTFTKLPSMFDPEAIFTGNDYTSEAGKNYPMNKVLSIGVIVNL</sequence>
<dbReference type="Proteomes" id="UP001198806">
    <property type="component" value="Unassembled WGS sequence"/>
</dbReference>
<dbReference type="Gene3D" id="2.170.130.10">
    <property type="entry name" value="TonB-dependent receptor, plug domain"/>
    <property type="match status" value="1"/>
</dbReference>
<dbReference type="EMBL" id="WKMX01000005">
    <property type="protein sequence ID" value="MRZ05802.1"/>
    <property type="molecule type" value="Genomic_DNA"/>
</dbReference>
<dbReference type="FunFam" id="2.170.130.10:FF:000003">
    <property type="entry name" value="SusC/RagA family TonB-linked outer membrane protein"/>
    <property type="match status" value="1"/>
</dbReference>
<dbReference type="InterPro" id="IPR036942">
    <property type="entry name" value="Beta-barrel_TonB_sf"/>
</dbReference>
<evidence type="ECO:0000313" key="22">
    <source>
        <dbReference type="Proteomes" id="UP000441609"/>
    </source>
</evidence>
<evidence type="ECO:0000313" key="18">
    <source>
        <dbReference type="EMBL" id="MSB72106.1"/>
    </source>
</evidence>
<evidence type="ECO:0000256" key="4">
    <source>
        <dbReference type="ARBA" id="ARBA00022496"/>
    </source>
</evidence>
<evidence type="ECO:0000256" key="2">
    <source>
        <dbReference type="ARBA" id="ARBA00022448"/>
    </source>
</evidence>
<evidence type="ECO:0000256" key="7">
    <source>
        <dbReference type="ARBA" id="ARBA00023077"/>
    </source>
</evidence>
<evidence type="ECO:0000313" key="20">
    <source>
        <dbReference type="Proteomes" id="UP000095332"/>
    </source>
</evidence>
<dbReference type="EMBL" id="CYYK01000019">
    <property type="protein sequence ID" value="CUP17411.1"/>
    <property type="molecule type" value="Genomic_DNA"/>
</dbReference>
<evidence type="ECO:0000313" key="21">
    <source>
        <dbReference type="Proteomes" id="UP000095455"/>
    </source>
</evidence>
<dbReference type="EMBL" id="WKMW01000003">
    <property type="protein sequence ID" value="MRY83426.1"/>
    <property type="molecule type" value="Genomic_DNA"/>
</dbReference>
<reference evidence="20 21" key="1">
    <citation type="submission" date="2015-09" db="EMBL/GenBank/DDBJ databases">
        <authorList>
            <consortium name="Pathogen Informatics"/>
        </authorList>
    </citation>
    <scope>NUCLEOTIDE SEQUENCE [LARGE SCALE GENOMIC DNA]</scope>
    <source>
        <strain evidence="13 21">2789STDY5608822</strain>
        <strain evidence="14 20">2789STDY5834948</strain>
    </source>
</reference>
<dbReference type="AlphaFoldDB" id="A0A174X434"/>
<dbReference type="SUPFAM" id="SSF49464">
    <property type="entry name" value="Carboxypeptidase regulatory domain-like"/>
    <property type="match status" value="1"/>
</dbReference>
<dbReference type="Pfam" id="PF07660">
    <property type="entry name" value="STN"/>
    <property type="match status" value="1"/>
</dbReference>
<dbReference type="Pfam" id="PF00593">
    <property type="entry name" value="TonB_dep_Rec_b-barrel"/>
    <property type="match status" value="1"/>
</dbReference>
<keyword evidence="9 10" id="KW-0998">Cell outer membrane</keyword>
<dbReference type="Proteomes" id="UP000450599">
    <property type="component" value="Unassembled WGS sequence"/>
</dbReference>
<evidence type="ECO:0000313" key="19">
    <source>
        <dbReference type="EMBL" id="WET62520.1"/>
    </source>
</evidence>
<comment type="similarity">
    <text evidence="10 11">Belongs to the TonB-dependent receptor family.</text>
</comment>
<reference evidence="15" key="3">
    <citation type="submission" date="2021-10" db="EMBL/GenBank/DDBJ databases">
        <title>Collection of gut derived symbiotic bacterial strains cultured from healthy donors.</title>
        <authorList>
            <person name="Lin H."/>
            <person name="Littmann E."/>
            <person name="Kohout C."/>
            <person name="Pamer E.G."/>
        </authorList>
    </citation>
    <scope>NUCLEOTIDE SEQUENCE</scope>
    <source>
        <strain evidence="15">DFI.2.94</strain>
    </source>
</reference>
<keyword evidence="14" id="KW-0675">Receptor</keyword>
<dbReference type="EMBL" id="CZBM01000018">
    <property type="protein sequence ID" value="CUQ51110.1"/>
    <property type="molecule type" value="Genomic_DNA"/>
</dbReference>
<dbReference type="InterPro" id="IPR039426">
    <property type="entry name" value="TonB-dep_rcpt-like"/>
</dbReference>
<evidence type="ECO:0000256" key="1">
    <source>
        <dbReference type="ARBA" id="ARBA00004571"/>
    </source>
</evidence>
<feature type="domain" description="Secretin/TonB short N-terminal" evidence="12">
    <location>
        <begin position="60"/>
        <end position="112"/>
    </location>
</feature>
<dbReference type="InterPro" id="IPR023996">
    <property type="entry name" value="TonB-dep_OMP_SusC/RagA"/>
</dbReference>
<dbReference type="EMBL" id="CP120353">
    <property type="protein sequence ID" value="WET62520.1"/>
    <property type="molecule type" value="Genomic_DNA"/>
</dbReference>
<dbReference type="InterPro" id="IPR008969">
    <property type="entry name" value="CarboxyPept-like_regulatory"/>
</dbReference>
<name>A0A174X434_PARDI</name>
<evidence type="ECO:0000256" key="5">
    <source>
        <dbReference type="ARBA" id="ARBA00022692"/>
    </source>
</evidence>
<evidence type="ECO:0000256" key="11">
    <source>
        <dbReference type="RuleBase" id="RU003357"/>
    </source>
</evidence>
<keyword evidence="8 10" id="KW-0472">Membrane</keyword>
<dbReference type="GO" id="GO:0009279">
    <property type="term" value="C:cell outer membrane"/>
    <property type="evidence" value="ECO:0007669"/>
    <property type="project" value="UniProtKB-SubCell"/>
</dbReference>
<dbReference type="OMA" id="RNGWATR"/>
<dbReference type="InterPro" id="IPR037066">
    <property type="entry name" value="Plug_dom_sf"/>
</dbReference>
<reference evidence="22 23" key="2">
    <citation type="journal article" date="2019" name="Nat. Med.">
        <title>A library of human gut bacterial isolates paired with longitudinal multiomics data enables mechanistic microbiome research.</title>
        <authorList>
            <person name="Poyet M."/>
            <person name="Groussin M."/>
            <person name="Gibbons S.M."/>
            <person name="Avila-Pacheco J."/>
            <person name="Jiang X."/>
            <person name="Kearney S.M."/>
            <person name="Perrotta A.R."/>
            <person name="Berdy B."/>
            <person name="Zhao S."/>
            <person name="Lieberman T.D."/>
            <person name="Swanson P.K."/>
            <person name="Smith M."/>
            <person name="Roesemann S."/>
            <person name="Alexander J.E."/>
            <person name="Rich S.A."/>
            <person name="Livny J."/>
            <person name="Vlamakis H."/>
            <person name="Clish C."/>
            <person name="Bullock K."/>
            <person name="Deik A."/>
            <person name="Scott J."/>
            <person name="Pierce K.A."/>
            <person name="Xavier R.J."/>
            <person name="Alm E.J."/>
        </authorList>
    </citation>
    <scope>NUCLEOTIDE SEQUENCE [LARGE SCALE GENOMIC DNA]</scope>
    <source>
        <strain evidence="17 24">BIOML-A10</strain>
        <strain evidence="16 23">BIOML-A11</strain>
        <strain evidence="18 22">BIOML-A20</strain>
    </source>
</reference>
<comment type="subcellular location">
    <subcellularLocation>
        <location evidence="1 10">Cell outer membrane</location>
        <topology evidence="1 10">Multi-pass membrane protein</topology>
    </subcellularLocation>
</comment>
<dbReference type="Proteomes" id="UP001221009">
    <property type="component" value="Chromosome"/>
</dbReference>
<evidence type="ECO:0000313" key="14">
    <source>
        <dbReference type="EMBL" id="CUQ51110.1"/>
    </source>
</evidence>
<keyword evidence="2 10" id="KW-0813">Transport</keyword>
<evidence type="ECO:0000313" key="24">
    <source>
        <dbReference type="Proteomes" id="UP000471216"/>
    </source>
</evidence>
<accession>A0A174X434</accession>
<dbReference type="Pfam" id="PF07715">
    <property type="entry name" value="Plug"/>
    <property type="match status" value="1"/>
</dbReference>
<keyword evidence="6" id="KW-0408">Iron</keyword>
<keyword evidence="4" id="KW-0406">Ion transport</keyword>
<keyword evidence="4" id="KW-0410">Iron transport</keyword>
<evidence type="ECO:0000256" key="6">
    <source>
        <dbReference type="ARBA" id="ARBA00023004"/>
    </source>
</evidence>
<keyword evidence="7 11" id="KW-0798">TonB box</keyword>
<keyword evidence="3 10" id="KW-1134">Transmembrane beta strand</keyword>
<dbReference type="Gene3D" id="2.60.40.1120">
    <property type="entry name" value="Carboxypeptidase-like, regulatory domain"/>
    <property type="match status" value="1"/>
</dbReference>
<evidence type="ECO:0000256" key="9">
    <source>
        <dbReference type="ARBA" id="ARBA00023237"/>
    </source>
</evidence>
<dbReference type="EMBL" id="JAJCNI010000027">
    <property type="protein sequence ID" value="MCB6519674.1"/>
    <property type="molecule type" value="Genomic_DNA"/>
</dbReference>
<evidence type="ECO:0000313" key="15">
    <source>
        <dbReference type="EMBL" id="MCB6519674.1"/>
    </source>
</evidence>
<proteinExistence type="inferred from homology"/>
<keyword evidence="5 10" id="KW-0812">Transmembrane</keyword>
<dbReference type="GO" id="GO:0006826">
    <property type="term" value="P:iron ion transport"/>
    <property type="evidence" value="ECO:0007669"/>
    <property type="project" value="UniProtKB-KW"/>
</dbReference>
<dbReference type="InterPro" id="IPR011662">
    <property type="entry name" value="Secretin/TonB_short_N"/>
</dbReference>
<gene>
    <name evidence="13" type="ORF">ERS852380_04084</name>
    <name evidence="14" type="ORF">ERS852560_03595</name>
    <name evidence="17" type="ORF">GKD54_06115</name>
    <name evidence="16" type="ORF">GKD58_03915</name>
    <name evidence="18" type="ORF">GKD70_02150</name>
    <name evidence="15" type="ORF">LI194_17965</name>
    <name evidence="19" type="ORF">P2T59_12460</name>
</gene>
<dbReference type="PROSITE" id="PS52016">
    <property type="entry name" value="TONB_DEPENDENT_REC_3"/>
    <property type="match status" value="1"/>
</dbReference>
<dbReference type="InterPro" id="IPR023997">
    <property type="entry name" value="TonB-dep_OMP_SusC/RagA_CS"/>
</dbReference>
<dbReference type="InterPro" id="IPR000531">
    <property type="entry name" value="Beta-barrel_TonB"/>
</dbReference>
<evidence type="ECO:0000256" key="3">
    <source>
        <dbReference type="ARBA" id="ARBA00022452"/>
    </source>
</evidence>
<evidence type="ECO:0000259" key="12">
    <source>
        <dbReference type="SMART" id="SM00965"/>
    </source>
</evidence>
<organism evidence="14 20">
    <name type="scientific">Parabacteroides distasonis</name>
    <dbReference type="NCBI Taxonomy" id="823"/>
    <lineage>
        <taxon>Bacteria</taxon>
        <taxon>Pseudomonadati</taxon>
        <taxon>Bacteroidota</taxon>
        <taxon>Bacteroidia</taxon>
        <taxon>Bacteroidales</taxon>
        <taxon>Tannerellaceae</taxon>
        <taxon>Parabacteroides</taxon>
    </lineage>
</organism>
<dbReference type="SUPFAM" id="SSF56935">
    <property type="entry name" value="Porins"/>
    <property type="match status" value="1"/>
</dbReference>
<dbReference type="OrthoDB" id="778480at2"/>
<dbReference type="NCBIfam" id="TIGR04057">
    <property type="entry name" value="SusC_RagA_signa"/>
    <property type="match status" value="1"/>
</dbReference>
<dbReference type="NCBIfam" id="TIGR04056">
    <property type="entry name" value="OMP_RagA_SusC"/>
    <property type="match status" value="1"/>
</dbReference>
<dbReference type="Proteomes" id="UP000095332">
    <property type="component" value="Unassembled WGS sequence"/>
</dbReference>
<dbReference type="InterPro" id="IPR012910">
    <property type="entry name" value="Plug_dom"/>
</dbReference>
<dbReference type="Proteomes" id="UP000441609">
    <property type="component" value="Unassembled WGS sequence"/>
</dbReference>